<reference evidence="2" key="2">
    <citation type="submission" date="2021-04" db="EMBL/GenBank/DDBJ databases">
        <authorList>
            <person name="Gilroy R."/>
        </authorList>
    </citation>
    <scope>NUCLEOTIDE SEQUENCE</scope>
    <source>
        <strain evidence="2">CHK179-28034</strain>
    </source>
</reference>
<evidence type="ECO:0000313" key="2">
    <source>
        <dbReference type="EMBL" id="HIZ39622.1"/>
    </source>
</evidence>
<sequence length="405" mass="45453">MRKHLKPIIFTTLACVFLLGAGVSAQAASKSPDVAINDTNFSSAVKTYAEEADTNRDGYLSRKEASNVKEIHFDSSDYVDSIKGIENFTNLENFEYEEMFFNENEGIYQRATASVIDFSNFKRLKKVQIHTITGYLRTINLQNCTNLREVYISGGPDSCIDALNLKGCTNLRTIELDGLNITKLNLAGFQHLKEISISDSTLSLQTLNLKKCSSLKTVSVWSDSLTKLKLKKAKNLESLRVGGRALTSVDLSTNVQLKTLHLGWEIGRTGITSTDLSKNKKLETLRCHWTELVSLDLSNNPNLTKVDCHKNPNLTKVNVKGCRKLKTLRLENTNLAKLNVKTNTNLQVLRCKNTNLEKLNLKRNVNLRKLLCENTRLTELDLSNTRIRESSALECDPDVTVTYAK</sequence>
<dbReference type="InterPro" id="IPR032675">
    <property type="entry name" value="LRR_dom_sf"/>
</dbReference>
<evidence type="ECO:0000256" key="1">
    <source>
        <dbReference type="SAM" id="SignalP"/>
    </source>
</evidence>
<feature type="signal peptide" evidence="1">
    <location>
        <begin position="1"/>
        <end position="27"/>
    </location>
</feature>
<dbReference type="Proteomes" id="UP000824049">
    <property type="component" value="Unassembled WGS sequence"/>
</dbReference>
<evidence type="ECO:0000313" key="3">
    <source>
        <dbReference type="Proteomes" id="UP000824049"/>
    </source>
</evidence>
<reference evidence="2" key="1">
    <citation type="journal article" date="2021" name="PeerJ">
        <title>Extensive microbial diversity within the chicken gut microbiome revealed by metagenomics and culture.</title>
        <authorList>
            <person name="Gilroy R."/>
            <person name="Ravi A."/>
            <person name="Getino M."/>
            <person name="Pursley I."/>
            <person name="Horton D.L."/>
            <person name="Alikhan N.F."/>
            <person name="Baker D."/>
            <person name="Gharbi K."/>
            <person name="Hall N."/>
            <person name="Watson M."/>
            <person name="Adriaenssens E.M."/>
            <person name="Foster-Nyarko E."/>
            <person name="Jarju S."/>
            <person name="Secka A."/>
            <person name="Antonio M."/>
            <person name="Oren A."/>
            <person name="Chaudhuri R.R."/>
            <person name="La Ragione R."/>
            <person name="Hildebrand F."/>
            <person name="Pallen M.J."/>
        </authorList>
    </citation>
    <scope>NUCLEOTIDE SEQUENCE</scope>
    <source>
        <strain evidence="2">CHK179-28034</strain>
    </source>
</reference>
<evidence type="ECO:0008006" key="4">
    <source>
        <dbReference type="Google" id="ProtNLM"/>
    </source>
</evidence>
<dbReference type="PANTHER" id="PTHR46433">
    <property type="entry name" value="ANK_REP_REGION DOMAIN-CONTAINING PROTEIN-RELATED"/>
    <property type="match status" value="1"/>
</dbReference>
<feature type="chain" id="PRO_5038756356" description="Internalin-J" evidence="1">
    <location>
        <begin position="28"/>
        <end position="405"/>
    </location>
</feature>
<dbReference type="AlphaFoldDB" id="A0A9D2J839"/>
<accession>A0A9D2J839</accession>
<name>A0A9D2J839_9FIRM</name>
<dbReference type="SUPFAM" id="SSF52058">
    <property type="entry name" value="L domain-like"/>
    <property type="match status" value="1"/>
</dbReference>
<protein>
    <recommendedName>
        <fullName evidence="4">Internalin-J</fullName>
    </recommendedName>
</protein>
<proteinExistence type="predicted"/>
<dbReference type="Gene3D" id="3.80.10.10">
    <property type="entry name" value="Ribonuclease Inhibitor"/>
    <property type="match status" value="2"/>
</dbReference>
<dbReference type="Pfam" id="PF23952">
    <property type="entry name" value="LRR_EndoS"/>
    <property type="match status" value="1"/>
</dbReference>
<comment type="caution">
    <text evidence="2">The sequence shown here is derived from an EMBL/GenBank/DDBJ whole genome shotgun (WGS) entry which is preliminary data.</text>
</comment>
<organism evidence="2 3">
    <name type="scientific">Candidatus Anaerobutyricum stercoris</name>
    <dbReference type="NCBI Taxonomy" id="2838457"/>
    <lineage>
        <taxon>Bacteria</taxon>
        <taxon>Bacillati</taxon>
        <taxon>Bacillota</taxon>
        <taxon>Clostridia</taxon>
        <taxon>Lachnospirales</taxon>
        <taxon>Lachnospiraceae</taxon>
        <taxon>Anaerobutyricum</taxon>
    </lineage>
</organism>
<dbReference type="EMBL" id="DXBR01000059">
    <property type="protein sequence ID" value="HIZ39622.1"/>
    <property type="molecule type" value="Genomic_DNA"/>
</dbReference>
<keyword evidence="1" id="KW-0732">Signal</keyword>
<gene>
    <name evidence="2" type="ORF">H9968_06825</name>
</gene>